<dbReference type="EMBL" id="JBAMMX010000028">
    <property type="protein sequence ID" value="KAK6911387.1"/>
    <property type="molecule type" value="Genomic_DNA"/>
</dbReference>
<reference evidence="3 4" key="1">
    <citation type="submission" date="2023-12" db="EMBL/GenBank/DDBJ databases">
        <title>A high-quality genome assembly for Dillenia turbinata (Dilleniales).</title>
        <authorList>
            <person name="Chanderbali A."/>
        </authorList>
    </citation>
    <scope>NUCLEOTIDE SEQUENCE [LARGE SCALE GENOMIC DNA]</scope>
    <source>
        <strain evidence="3">LSX21</strain>
        <tissue evidence="3">Leaf</tissue>
    </source>
</reference>
<evidence type="ECO:0000313" key="3">
    <source>
        <dbReference type="EMBL" id="KAK6911387.1"/>
    </source>
</evidence>
<dbReference type="Proteomes" id="UP001370490">
    <property type="component" value="Unassembled WGS sequence"/>
</dbReference>
<dbReference type="InterPro" id="IPR001810">
    <property type="entry name" value="F-box_dom"/>
</dbReference>
<proteinExistence type="predicted"/>
<feature type="domain" description="KIB1-4 beta-propeller" evidence="2">
    <location>
        <begin position="104"/>
        <end position="310"/>
    </location>
</feature>
<comment type="caution">
    <text evidence="3">The sequence shown here is derived from an EMBL/GenBank/DDBJ whole genome shotgun (WGS) entry which is preliminary data.</text>
</comment>
<accession>A0AAN8YST2</accession>
<dbReference type="SUPFAM" id="SSF81383">
    <property type="entry name" value="F-box domain"/>
    <property type="match status" value="1"/>
</dbReference>
<feature type="domain" description="F-box" evidence="1">
    <location>
        <begin position="19"/>
        <end position="52"/>
    </location>
</feature>
<evidence type="ECO:0000313" key="4">
    <source>
        <dbReference type="Proteomes" id="UP001370490"/>
    </source>
</evidence>
<dbReference type="InterPro" id="IPR005174">
    <property type="entry name" value="KIB1-4_b-propeller"/>
</dbReference>
<name>A0AAN8YST2_9MAGN</name>
<evidence type="ECO:0000259" key="1">
    <source>
        <dbReference type="Pfam" id="PF00646"/>
    </source>
</evidence>
<evidence type="ECO:0000259" key="2">
    <source>
        <dbReference type="Pfam" id="PF03478"/>
    </source>
</evidence>
<gene>
    <name evidence="3" type="ORF">RJ641_023480</name>
</gene>
<dbReference type="AlphaFoldDB" id="A0AAN8YST2"/>
<dbReference type="InterPro" id="IPR036047">
    <property type="entry name" value="F-box-like_dom_sf"/>
</dbReference>
<dbReference type="PANTHER" id="PTHR33110">
    <property type="entry name" value="F-BOX/KELCH-REPEAT PROTEIN-RELATED"/>
    <property type="match status" value="1"/>
</dbReference>
<dbReference type="Pfam" id="PF03478">
    <property type="entry name" value="Beta-prop_KIB1-4"/>
    <property type="match status" value="1"/>
</dbReference>
<keyword evidence="4" id="KW-1185">Reference proteome</keyword>
<dbReference type="Gene3D" id="1.20.1280.50">
    <property type="match status" value="1"/>
</dbReference>
<organism evidence="3 4">
    <name type="scientific">Dillenia turbinata</name>
    <dbReference type="NCBI Taxonomy" id="194707"/>
    <lineage>
        <taxon>Eukaryota</taxon>
        <taxon>Viridiplantae</taxon>
        <taxon>Streptophyta</taxon>
        <taxon>Embryophyta</taxon>
        <taxon>Tracheophyta</taxon>
        <taxon>Spermatophyta</taxon>
        <taxon>Magnoliopsida</taxon>
        <taxon>eudicotyledons</taxon>
        <taxon>Gunneridae</taxon>
        <taxon>Pentapetalae</taxon>
        <taxon>Dilleniales</taxon>
        <taxon>Dilleniaceae</taxon>
        <taxon>Dillenia</taxon>
    </lineage>
</organism>
<sequence>MAGNAEKHLVIDKRIARNWADLPKKILVLIAKGLSCSNQLRFRGVCKSWRSIRMVEILAVNGLPCLVRFSCVDDGNGGVISECLISLPTDQSTIPFFHKIDRDDKQKFVGAKVVDSKAGWLFCISKRQSFTFLFLYNPFTKEIIVLPDLDVVNHHSHTFLYVATSSSPSSHDCIFFAAYQSSSYFFVNSCCKGDNGWIINRFPTKTPISRILCTGNALYCLSLDETLHAFSMEDHCMTVLGEFSWKRLSKSYFFEYHRELLLAFFQDQDAVTWRVFRFDRSQVTWKEVRPSENLTIFIGCGYSSGLKSEVAWGLGEPFKGSICYLEHSNIVFYSFKDGRVCKLPSPYSRQAVYNGYLWYQIPYLC</sequence>
<dbReference type="Pfam" id="PF00646">
    <property type="entry name" value="F-box"/>
    <property type="match status" value="1"/>
</dbReference>
<protein>
    <submittedName>
        <fullName evidence="3">F-box domain</fullName>
    </submittedName>
</protein>